<dbReference type="AlphaFoldDB" id="I0K9U2"/>
<organism evidence="1 2">
    <name type="scientific">Fibrella aestuarina BUZ 2</name>
    <dbReference type="NCBI Taxonomy" id="1166018"/>
    <lineage>
        <taxon>Bacteria</taxon>
        <taxon>Pseudomonadati</taxon>
        <taxon>Bacteroidota</taxon>
        <taxon>Cytophagia</taxon>
        <taxon>Cytophagales</taxon>
        <taxon>Spirosomataceae</taxon>
        <taxon>Fibrella</taxon>
    </lineage>
</organism>
<dbReference type="HOGENOM" id="CLU_026001_1_2_10"/>
<protein>
    <recommendedName>
        <fullName evidence="3">DUF1800 domain-containing protein</fullName>
    </recommendedName>
</protein>
<dbReference type="KEGG" id="fae:FAES_2886"/>
<evidence type="ECO:0000313" key="1">
    <source>
        <dbReference type="EMBL" id="CCH00895.1"/>
    </source>
</evidence>
<evidence type="ECO:0008006" key="3">
    <source>
        <dbReference type="Google" id="ProtNLM"/>
    </source>
</evidence>
<dbReference type="RefSeq" id="WP_015331994.1">
    <property type="nucleotide sequence ID" value="NC_020054.1"/>
</dbReference>
<dbReference type="PATRIC" id="fig|1166018.3.peg.4654"/>
<sequence>MPYLDRYTQPLTAKTAAHLLRRATFGPTPAELAAFTGQTATQAVQALIANVNYTPPPPVDLDDTASTAGQPFLQGTATPAGEYLPFVGANNFKYGYYIKYWWLNLMIQPGPANLLDKLTLFWQNHFVATREVANDYRFVWTYLKLLRDNALGNFRDLVTKVTKEPAMLRFLNGDQNEVGAGKANENYARELQELFTVGAVDAAGNPNYTEEDVRNAARVLTGWKYSNYYKEGATTFATTFTSSKHDSTNKTFSAKYANTVITGRTGTTAGDLELADLVTMLLNHPQTSRHICRKLYRWYVNDTVTPDIETNVIIPLAQLLVSNNYQIQPVIETLLTSQVFFDSANIGSLIKSPADFVIGMLRAYELPIAPITPVINFRKTMEYVYTKLRDLQLDLLDQPSVFGYDAYYQTGYTKLWSNTNTMAVRSDVSDRFSNSYTVYQTTVLNINPLARATALQPSFGDIPASTSQAPNTPPITCVQVLDSFLTNLLATDLIQVQKDFLIDTIMMQGIPRSSWEFEWNTYRRTVTYPANYTASAITNAKNAVNNRLKALQRALLRLAEYHIV</sequence>
<evidence type="ECO:0000313" key="2">
    <source>
        <dbReference type="Proteomes" id="UP000011058"/>
    </source>
</evidence>
<dbReference type="InterPro" id="IPR014917">
    <property type="entry name" value="DUF1800"/>
</dbReference>
<dbReference type="OrthoDB" id="9772295at2"/>
<dbReference type="eggNOG" id="COG5267">
    <property type="taxonomic scope" value="Bacteria"/>
</dbReference>
<reference evidence="1 2" key="1">
    <citation type="journal article" date="2012" name="J. Bacteriol.">
        <title>Genome Sequence of Fibrella aestuarina BUZ 2T, a Filamentous Marine Bacterium.</title>
        <authorList>
            <person name="Filippini M."/>
            <person name="Qi W."/>
            <person name="Blom J."/>
            <person name="Goesmann A."/>
            <person name="Smits T.H."/>
            <person name="Bagheri H.C."/>
        </authorList>
    </citation>
    <scope>NUCLEOTIDE SEQUENCE [LARGE SCALE GENOMIC DNA]</scope>
    <source>
        <strain evidence="2">BUZ 2T</strain>
    </source>
</reference>
<accession>I0K9U2</accession>
<dbReference type="STRING" id="1166018.FAES_2886"/>
<keyword evidence="2" id="KW-1185">Reference proteome</keyword>
<gene>
    <name evidence="1" type="ORF">FAES_2886</name>
</gene>
<dbReference type="EMBL" id="HE796683">
    <property type="protein sequence ID" value="CCH00895.1"/>
    <property type="molecule type" value="Genomic_DNA"/>
</dbReference>
<dbReference type="Proteomes" id="UP000011058">
    <property type="component" value="Chromosome"/>
</dbReference>
<proteinExistence type="predicted"/>
<name>I0K9U2_9BACT</name>
<dbReference type="Pfam" id="PF08811">
    <property type="entry name" value="DUF1800"/>
    <property type="match status" value="1"/>
</dbReference>